<reference evidence="2" key="1">
    <citation type="submission" date="2016-04" db="EMBL/GenBank/DDBJ databases">
        <title>Comparative genomics of biotechnologically important yeasts.</title>
        <authorList>
            <consortium name="DOE Joint Genome Institute"/>
            <person name="Riley R."/>
            <person name="Haridas S."/>
            <person name="Wolfe K.H."/>
            <person name="Lopes M.R."/>
            <person name="Hittinger C.T."/>
            <person name="Goker M."/>
            <person name="Salamov A."/>
            <person name="Wisecaver J."/>
            <person name="Long T.M."/>
            <person name="Aerts A.L."/>
            <person name="Barry K."/>
            <person name="Choi C."/>
            <person name="Clum A."/>
            <person name="Coughlan A.Y."/>
            <person name="Deshpande S."/>
            <person name="Douglass A.P."/>
            <person name="Hanson S.J."/>
            <person name="Klenk H.-P."/>
            <person name="Labutti K."/>
            <person name="Lapidus A."/>
            <person name="Lindquist E."/>
            <person name="Lipzen A."/>
            <person name="Meier-Kolthoff J.P."/>
            <person name="Ohm R.A."/>
            <person name="Otillar R.P."/>
            <person name="Pangilinan J."/>
            <person name="Peng Y."/>
            <person name="Rokas A."/>
            <person name="Rosa C.A."/>
            <person name="Scheuner C."/>
            <person name="Sibirny A.A."/>
            <person name="Slot J.C."/>
            <person name="Stielow J.B."/>
            <person name="Sun H."/>
            <person name="Kurtzman C.P."/>
            <person name="Blackwell M."/>
            <person name="Grigoriev I.V."/>
            <person name="Jeffries T.W."/>
        </authorList>
    </citation>
    <scope>NUCLEOTIDE SEQUENCE [LARGE SCALE GENOMIC DNA]</scope>
    <source>
        <strain evidence="2">NRRL YB-2248</strain>
    </source>
</reference>
<dbReference type="InterPro" id="IPR006439">
    <property type="entry name" value="HAD-SF_hydro_IA"/>
</dbReference>
<organism evidence="1 2">
    <name type="scientific">[Candida] arabinofermentans NRRL YB-2248</name>
    <dbReference type="NCBI Taxonomy" id="983967"/>
    <lineage>
        <taxon>Eukaryota</taxon>
        <taxon>Fungi</taxon>
        <taxon>Dikarya</taxon>
        <taxon>Ascomycota</taxon>
        <taxon>Saccharomycotina</taxon>
        <taxon>Pichiomycetes</taxon>
        <taxon>Pichiales</taxon>
        <taxon>Pichiaceae</taxon>
        <taxon>Ogataea</taxon>
        <taxon>Ogataea/Candida clade</taxon>
    </lineage>
</organism>
<keyword evidence="2" id="KW-1185">Reference proteome</keyword>
<evidence type="ECO:0000313" key="2">
    <source>
        <dbReference type="Proteomes" id="UP000094801"/>
    </source>
</evidence>
<proteinExistence type="predicted"/>
<dbReference type="InterPro" id="IPR051806">
    <property type="entry name" value="HAD-like_SPP"/>
</dbReference>
<dbReference type="AlphaFoldDB" id="A0A1E4T7W8"/>
<dbReference type="PANTHER" id="PTHR43481:SF9">
    <property type="entry name" value="2-DEOXYGLUCOSE-6-PHOSPHATE PHOSPHATASE 1-RELATED"/>
    <property type="match status" value="1"/>
</dbReference>
<dbReference type="SFLD" id="SFLDG01129">
    <property type="entry name" value="C1.5:_HAD__Beta-PGM__Phosphata"/>
    <property type="match status" value="1"/>
</dbReference>
<dbReference type="EMBL" id="KV453847">
    <property type="protein sequence ID" value="ODV87748.1"/>
    <property type="molecule type" value="Genomic_DNA"/>
</dbReference>
<dbReference type="STRING" id="983967.A0A1E4T7W8"/>
<dbReference type="InterPro" id="IPR041492">
    <property type="entry name" value="HAD_2"/>
</dbReference>
<dbReference type="SUPFAM" id="SSF56784">
    <property type="entry name" value="HAD-like"/>
    <property type="match status" value="1"/>
</dbReference>
<sequence length="241" mass="26485">MVERVNTDILLFDLDGTLVKTTIAVEKAFGKLCDKYGLNLDELLKFAHGTRTTEVLAKKFPMIDNTNEVATIEFETSIGKDYVEFVSLVPGCFELLNSLQTMELNYLNKGSNRWAIVTSGTSQLTHSWFNNILKSINKPEVFITSSDVTKGKPDPQGYLMAKNLIIKRLNLKNDAKSIVFEDAPVGIQAGVASGSIVVGITTAFDKQLLIDAGATYVVSDLSKVKVIKDDINGIELEIDCL</sequence>
<gene>
    <name evidence="1" type="ORF">CANARDRAFT_25968</name>
</gene>
<dbReference type="InterPro" id="IPR023198">
    <property type="entry name" value="PGP-like_dom2"/>
</dbReference>
<accession>A0A1E4T7W8</accession>
<dbReference type="Pfam" id="PF13419">
    <property type="entry name" value="HAD_2"/>
    <property type="match status" value="1"/>
</dbReference>
<dbReference type="PANTHER" id="PTHR43481">
    <property type="entry name" value="FRUCTOSE-1-PHOSPHATE PHOSPHATASE"/>
    <property type="match status" value="1"/>
</dbReference>
<dbReference type="InterPro" id="IPR023214">
    <property type="entry name" value="HAD_sf"/>
</dbReference>
<dbReference type="Gene3D" id="3.40.50.1000">
    <property type="entry name" value="HAD superfamily/HAD-like"/>
    <property type="match status" value="1"/>
</dbReference>
<dbReference type="Proteomes" id="UP000094801">
    <property type="component" value="Unassembled WGS sequence"/>
</dbReference>
<dbReference type="Gene3D" id="1.10.150.240">
    <property type="entry name" value="Putative phosphatase, domain 2"/>
    <property type="match status" value="1"/>
</dbReference>
<protein>
    <submittedName>
        <fullName evidence="1">Uncharacterized protein</fullName>
    </submittedName>
</protein>
<evidence type="ECO:0000313" key="1">
    <source>
        <dbReference type="EMBL" id="ODV87748.1"/>
    </source>
</evidence>
<dbReference type="SFLD" id="SFLDS00003">
    <property type="entry name" value="Haloacid_Dehalogenase"/>
    <property type="match status" value="1"/>
</dbReference>
<name>A0A1E4T7W8_9ASCO</name>
<dbReference type="OrthoDB" id="40579at2759"/>
<dbReference type="NCBIfam" id="TIGR01509">
    <property type="entry name" value="HAD-SF-IA-v3"/>
    <property type="match status" value="1"/>
</dbReference>
<dbReference type="GO" id="GO:0003850">
    <property type="term" value="F:2-deoxyglucose-6-phosphatase activity"/>
    <property type="evidence" value="ECO:0007669"/>
    <property type="project" value="TreeGrafter"/>
</dbReference>
<dbReference type="InterPro" id="IPR036412">
    <property type="entry name" value="HAD-like_sf"/>
</dbReference>